<name>A0AAJ8WPD7_SALET</name>
<dbReference type="EMBL" id="CM001062">
    <property type="protein sequence ID" value="EFZ08194.1"/>
    <property type="molecule type" value="Genomic_DNA"/>
</dbReference>
<accession>A0AAJ8WPD7</accession>
<dbReference type="AlphaFoldDB" id="A0AAJ8WPD7"/>
<dbReference type="Proteomes" id="UP000003971">
    <property type="component" value="Chromosome"/>
</dbReference>
<protein>
    <submittedName>
        <fullName evidence="1">Uncharacterized protein</fullName>
    </submittedName>
</protein>
<organism evidence="1 2">
    <name type="scientific">Salmonella enterica subsp. enterica serovar Choleraesuis str. SCSA50</name>
    <dbReference type="NCBI Taxonomy" id="904139"/>
    <lineage>
        <taxon>Bacteria</taxon>
        <taxon>Pseudomonadati</taxon>
        <taxon>Pseudomonadota</taxon>
        <taxon>Gammaproteobacteria</taxon>
        <taxon>Enterobacterales</taxon>
        <taxon>Enterobacteriaceae</taxon>
        <taxon>Salmonella</taxon>
    </lineage>
</organism>
<evidence type="ECO:0000313" key="2">
    <source>
        <dbReference type="Proteomes" id="UP000003971"/>
    </source>
</evidence>
<reference evidence="1 2" key="1">
    <citation type="journal article" date="2011" name="J. Bacteriol.">
        <title>Genome sequences of Salmonella enterica serovar typhimurium, Choleraesuis, Dublin, and Gallinarum strains of well- defined virulence in food-producing animals.</title>
        <authorList>
            <person name="Richardson E.J."/>
            <person name="Limaye B."/>
            <person name="Inamdar H."/>
            <person name="Datta A."/>
            <person name="Manjari K.S."/>
            <person name="Pullinger G.D."/>
            <person name="Thomson N.R."/>
            <person name="Joshi R.R."/>
            <person name="Watson M."/>
            <person name="Stevens M.P."/>
        </authorList>
    </citation>
    <scope>NUCLEOTIDE SEQUENCE [LARGE SCALE GENOMIC DNA]</scope>
    <source>
        <strain evidence="1">A50</strain>
    </source>
</reference>
<gene>
    <name evidence="1" type="ORF">SCA50_3788</name>
</gene>
<evidence type="ECO:0000313" key="1">
    <source>
        <dbReference type="EMBL" id="EFZ08194.1"/>
    </source>
</evidence>
<sequence>MAGNINQLCAFFILNSHLLPDLRKFAHRVAYLPDGNVCFFSVRIVKNSSLKRFNGVFSRKFIPQEAMWHT</sequence>
<proteinExistence type="predicted"/>